<protein>
    <recommendedName>
        <fullName evidence="3">Glycoside hydrolase family 5 domain-containing protein</fullName>
    </recommendedName>
</protein>
<proteinExistence type="predicted"/>
<evidence type="ECO:0000313" key="1">
    <source>
        <dbReference type="EMBL" id="KKT69583.1"/>
    </source>
</evidence>
<organism evidence="1 2">
    <name type="scientific">candidate division WWE3 bacterium GW2011_GWB1_44_4</name>
    <dbReference type="NCBI Taxonomy" id="1619116"/>
    <lineage>
        <taxon>Bacteria</taxon>
        <taxon>Katanobacteria</taxon>
    </lineage>
</organism>
<dbReference type="EMBL" id="LCJD01000019">
    <property type="protein sequence ID" value="KKT69583.1"/>
    <property type="molecule type" value="Genomic_DNA"/>
</dbReference>
<dbReference type="InterPro" id="IPR017853">
    <property type="entry name" value="GH"/>
</dbReference>
<evidence type="ECO:0000313" key="2">
    <source>
        <dbReference type="Proteomes" id="UP000034783"/>
    </source>
</evidence>
<dbReference type="SUPFAM" id="SSF51445">
    <property type="entry name" value="(Trans)glycosidases"/>
    <property type="match status" value="1"/>
</dbReference>
<gene>
    <name evidence="1" type="ORF">UW65_C0019G0010</name>
</gene>
<evidence type="ECO:0008006" key="3">
    <source>
        <dbReference type="Google" id="ProtNLM"/>
    </source>
</evidence>
<reference evidence="1 2" key="1">
    <citation type="journal article" date="2015" name="Nature">
        <title>rRNA introns, odd ribosomes, and small enigmatic genomes across a large radiation of phyla.</title>
        <authorList>
            <person name="Brown C.T."/>
            <person name="Hug L.A."/>
            <person name="Thomas B.C."/>
            <person name="Sharon I."/>
            <person name="Castelle C.J."/>
            <person name="Singh A."/>
            <person name="Wilkins M.J."/>
            <person name="Williams K.H."/>
            <person name="Banfield J.F."/>
        </authorList>
    </citation>
    <scope>NUCLEOTIDE SEQUENCE [LARGE SCALE GENOMIC DNA]</scope>
</reference>
<name>A0A0G1JDX5_UNCKA</name>
<comment type="caution">
    <text evidence="1">The sequence shown here is derived from an EMBL/GenBank/DDBJ whole genome shotgun (WGS) entry which is preliminary data.</text>
</comment>
<dbReference type="AlphaFoldDB" id="A0A0G1JDX5"/>
<sequence>MTKTKAILAVLAGTTGLILTVGMSYSPVKTKDDRLVTSDVVQNKPPEQSICTTYSYIEYLVYSDYSSFVMPNNKFGIYIYAEEDRFFKLADELVNSNGGDWGYVLIPYNIRDRDSGKWGRVFNRLADKHLIPIIQLWDVKPTDYKQDTQEAAYFLNDFLWPVKERYISVYNEPNDDKFWAGDSNASSYAEVLNYTIDAFKKVNPNFFMLNGALNASAPDTGGYINPTRFMQEMHEEVPGIFDKLDGWASHSYPQPNFSDSPYATGLWSIQAYASELAYLKDSLGVTKPLPVFITETGWAHAQGESYQASYLPADAAAEYYKIAFEQVWLPDDRVRAVTPFTIFYKPPFDHFSWINQDGVPYAQYETLKRIAKTKGEPAGLVKTEMKVSDCK</sequence>
<dbReference type="Proteomes" id="UP000034783">
    <property type="component" value="Unassembled WGS sequence"/>
</dbReference>
<dbReference type="Gene3D" id="3.20.20.80">
    <property type="entry name" value="Glycosidases"/>
    <property type="match status" value="1"/>
</dbReference>
<accession>A0A0G1JDX5</accession>